<comment type="caution">
    <text evidence="1">The sequence shown here is derived from an EMBL/GenBank/DDBJ whole genome shotgun (WGS) entry which is preliminary data.</text>
</comment>
<dbReference type="Proteomes" id="UP000663844">
    <property type="component" value="Unassembled WGS sequence"/>
</dbReference>
<evidence type="ECO:0000313" key="1">
    <source>
        <dbReference type="EMBL" id="CAF4453183.1"/>
    </source>
</evidence>
<dbReference type="AlphaFoldDB" id="A0A820SI06"/>
<gene>
    <name evidence="1" type="ORF">OXD698_LOCUS54522</name>
</gene>
<organism evidence="1 2">
    <name type="scientific">Adineta steineri</name>
    <dbReference type="NCBI Taxonomy" id="433720"/>
    <lineage>
        <taxon>Eukaryota</taxon>
        <taxon>Metazoa</taxon>
        <taxon>Spiralia</taxon>
        <taxon>Gnathifera</taxon>
        <taxon>Rotifera</taxon>
        <taxon>Eurotatoria</taxon>
        <taxon>Bdelloidea</taxon>
        <taxon>Adinetida</taxon>
        <taxon>Adinetidae</taxon>
        <taxon>Adineta</taxon>
    </lineage>
</organism>
<reference evidence="1" key="1">
    <citation type="submission" date="2021-02" db="EMBL/GenBank/DDBJ databases">
        <authorList>
            <person name="Nowell W R."/>
        </authorList>
    </citation>
    <scope>NUCLEOTIDE SEQUENCE</scope>
</reference>
<sequence>TVIYFDKSVIDWKVIAGAWLKDRRHLESLRAAFDRVMDPVLTYLREECPRSSYYSEMSLFSITLRILDAILRENSHITTDIHIERFFI</sequence>
<feature type="non-terminal residue" evidence="1">
    <location>
        <position position="88"/>
    </location>
</feature>
<protein>
    <submittedName>
        <fullName evidence="1">Uncharacterized protein</fullName>
    </submittedName>
</protein>
<name>A0A820SI06_9BILA</name>
<proteinExistence type="predicted"/>
<evidence type="ECO:0000313" key="2">
    <source>
        <dbReference type="Proteomes" id="UP000663844"/>
    </source>
</evidence>
<accession>A0A820SI06</accession>
<feature type="non-terminal residue" evidence="1">
    <location>
        <position position="1"/>
    </location>
</feature>
<dbReference type="EMBL" id="CAJOAZ010033218">
    <property type="protein sequence ID" value="CAF4453183.1"/>
    <property type="molecule type" value="Genomic_DNA"/>
</dbReference>